<reference evidence="2 3" key="1">
    <citation type="submission" date="2020-05" db="EMBL/GenBank/DDBJ databases">
        <authorList>
            <person name="Mo P."/>
        </authorList>
    </citation>
    <scope>NUCLEOTIDE SEQUENCE [LARGE SCALE GENOMIC DNA]</scope>
    <source>
        <strain evidence="2 3">Gen01</strain>
    </source>
</reference>
<feature type="signal peptide" evidence="1">
    <location>
        <begin position="1"/>
        <end position="20"/>
    </location>
</feature>
<keyword evidence="3" id="KW-1185">Reference proteome</keyword>
<dbReference type="EMBL" id="CP053564">
    <property type="protein sequence ID" value="QJY49280.1"/>
    <property type="molecule type" value="Genomic_DNA"/>
</dbReference>
<protein>
    <recommendedName>
        <fullName evidence="4">Lipoprotein</fullName>
    </recommendedName>
</protein>
<dbReference type="Proteomes" id="UP000505377">
    <property type="component" value="Chromosome"/>
</dbReference>
<feature type="chain" id="PRO_5038404818" description="Lipoprotein" evidence="1">
    <location>
        <begin position="21"/>
        <end position="105"/>
    </location>
</feature>
<dbReference type="PROSITE" id="PS51257">
    <property type="entry name" value="PROKAR_LIPOPROTEIN"/>
    <property type="match status" value="1"/>
</dbReference>
<keyword evidence="1" id="KW-0732">Signal</keyword>
<dbReference type="AlphaFoldDB" id="A0A6M6JPV9"/>
<name>A0A6M6JPV9_9PSEU</name>
<organism evidence="2 3">
    <name type="scientific">Pseudonocardia broussonetiae</name>
    <dbReference type="NCBI Taxonomy" id="2736640"/>
    <lineage>
        <taxon>Bacteria</taxon>
        <taxon>Bacillati</taxon>
        <taxon>Actinomycetota</taxon>
        <taxon>Actinomycetes</taxon>
        <taxon>Pseudonocardiales</taxon>
        <taxon>Pseudonocardiaceae</taxon>
        <taxon>Pseudonocardia</taxon>
    </lineage>
</organism>
<evidence type="ECO:0000313" key="3">
    <source>
        <dbReference type="Proteomes" id="UP000505377"/>
    </source>
</evidence>
<dbReference type="KEGG" id="pbro:HOP40_28900"/>
<sequence>MRARVVLVVLSALLALGACTGTSRSSSCSGGVCSISLSGEQTVEVEIGSLERDLRVSAITPTAVTVSARGDSATLAPGGSAPVAGLLVRVDAIEGRDVELNVTRA</sequence>
<dbReference type="RefSeq" id="WP_172164672.1">
    <property type="nucleotide sequence ID" value="NZ_CP053564.1"/>
</dbReference>
<proteinExistence type="predicted"/>
<evidence type="ECO:0000313" key="2">
    <source>
        <dbReference type="EMBL" id="QJY49280.1"/>
    </source>
</evidence>
<gene>
    <name evidence="2" type="ORF">HOP40_28900</name>
</gene>
<evidence type="ECO:0000256" key="1">
    <source>
        <dbReference type="SAM" id="SignalP"/>
    </source>
</evidence>
<evidence type="ECO:0008006" key="4">
    <source>
        <dbReference type="Google" id="ProtNLM"/>
    </source>
</evidence>
<accession>A0A6M6JPV9</accession>